<organism evidence="1 2">
    <name type="scientific">Lactarius akahatsu</name>
    <dbReference type="NCBI Taxonomy" id="416441"/>
    <lineage>
        <taxon>Eukaryota</taxon>
        <taxon>Fungi</taxon>
        <taxon>Dikarya</taxon>
        <taxon>Basidiomycota</taxon>
        <taxon>Agaricomycotina</taxon>
        <taxon>Agaricomycetes</taxon>
        <taxon>Russulales</taxon>
        <taxon>Russulaceae</taxon>
        <taxon>Lactarius</taxon>
    </lineage>
</organism>
<dbReference type="EMBL" id="JAKELL010000585">
    <property type="protein sequence ID" value="KAH8976527.1"/>
    <property type="molecule type" value="Genomic_DNA"/>
</dbReference>
<gene>
    <name evidence="1" type="ORF">EDB92DRAFT_1929449</name>
</gene>
<proteinExistence type="predicted"/>
<keyword evidence="2" id="KW-1185">Reference proteome</keyword>
<reference evidence="1" key="1">
    <citation type="submission" date="2022-01" db="EMBL/GenBank/DDBJ databases">
        <title>Comparative genomics reveals a dynamic genome evolution in the ectomycorrhizal milk-cap (Lactarius) mushrooms.</title>
        <authorList>
            <consortium name="DOE Joint Genome Institute"/>
            <person name="Lebreton A."/>
            <person name="Tang N."/>
            <person name="Kuo A."/>
            <person name="LaButti K."/>
            <person name="Drula E."/>
            <person name="Barry K."/>
            <person name="Clum A."/>
            <person name="Lipzen A."/>
            <person name="Mousain D."/>
            <person name="Ng V."/>
            <person name="Wang R."/>
            <person name="Wang X."/>
            <person name="Dai Y."/>
            <person name="Henrissat B."/>
            <person name="Grigoriev I.V."/>
            <person name="Guerin-Laguette A."/>
            <person name="Yu F."/>
            <person name="Martin F.M."/>
        </authorList>
    </citation>
    <scope>NUCLEOTIDE SEQUENCE</scope>
    <source>
        <strain evidence="1">QP</strain>
    </source>
</reference>
<dbReference type="Proteomes" id="UP001201163">
    <property type="component" value="Unassembled WGS sequence"/>
</dbReference>
<comment type="caution">
    <text evidence="1">The sequence shown here is derived from an EMBL/GenBank/DDBJ whole genome shotgun (WGS) entry which is preliminary data.</text>
</comment>
<accession>A0AAD4L585</accession>
<evidence type="ECO:0000313" key="2">
    <source>
        <dbReference type="Proteomes" id="UP001201163"/>
    </source>
</evidence>
<protein>
    <submittedName>
        <fullName evidence="1">Uncharacterized protein</fullName>
    </submittedName>
</protein>
<sequence>MIESSHILNTVSVHYGLIWTWPDFYGPLLFIFIVRVTCRLLLFFIVKIPVLSALGSYCSLPSNGISPSGAQTTCIVFGSPVRTDHS</sequence>
<dbReference type="AlphaFoldDB" id="A0AAD4L585"/>
<name>A0AAD4L585_9AGAM</name>
<evidence type="ECO:0000313" key="1">
    <source>
        <dbReference type="EMBL" id="KAH8976527.1"/>
    </source>
</evidence>